<gene>
    <name evidence="8" type="ORF">HFV08_03765</name>
</gene>
<reference evidence="8 9" key="1">
    <citation type="submission" date="2020-04" db="EMBL/GenBank/DDBJ databases">
        <title>Phylogenetic Diversity and Antibacterial Activity against Ralstonia solanacearum of Endophytic Actinomycete Isolated from Moss.</title>
        <authorList>
            <person name="Zhuang X."/>
        </authorList>
    </citation>
    <scope>NUCLEOTIDE SEQUENCE [LARGE SCALE GENOMIC DNA]</scope>
    <source>
        <strain evidence="8 9">LD120</strain>
    </source>
</reference>
<evidence type="ECO:0000256" key="2">
    <source>
        <dbReference type="ARBA" id="ARBA00023012"/>
    </source>
</evidence>
<dbReference type="SMART" id="SM01043">
    <property type="entry name" value="BTAD"/>
    <property type="match status" value="1"/>
</dbReference>
<keyword evidence="3" id="KW-0805">Transcription regulation</keyword>
<evidence type="ECO:0000313" key="8">
    <source>
        <dbReference type="EMBL" id="NKI40381.1"/>
    </source>
</evidence>
<dbReference type="SMART" id="SM00862">
    <property type="entry name" value="Trans_reg_C"/>
    <property type="match status" value="1"/>
</dbReference>
<protein>
    <submittedName>
        <fullName evidence="8">AfsR/SARP family transcriptional regulator</fullName>
    </submittedName>
</protein>
<dbReference type="Proteomes" id="UP000772196">
    <property type="component" value="Unassembled WGS sequence"/>
</dbReference>
<dbReference type="Pfam" id="PF00486">
    <property type="entry name" value="Trans_reg_C"/>
    <property type="match status" value="1"/>
</dbReference>
<dbReference type="Gene3D" id="1.10.10.10">
    <property type="entry name" value="Winged helix-like DNA-binding domain superfamily/Winged helix DNA-binding domain"/>
    <property type="match status" value="1"/>
</dbReference>
<dbReference type="SUPFAM" id="SSF48452">
    <property type="entry name" value="TPR-like"/>
    <property type="match status" value="1"/>
</dbReference>
<dbReference type="InterPro" id="IPR001867">
    <property type="entry name" value="OmpR/PhoB-type_DNA-bd"/>
</dbReference>
<dbReference type="PANTHER" id="PTHR35807:SF1">
    <property type="entry name" value="TRANSCRIPTIONAL REGULATOR REDD"/>
    <property type="match status" value="1"/>
</dbReference>
<sequence length="277" mass="30537">MCVVEFNVTRLSSSEPRGLKVHVGLLGPLTVTDHRIPIDVPGEKLRAIIATLALTSGTTVSSFSLLDELWGEQPPRSAANSLQGHIARLRRTLVQHSGKEELRNVIRTSGSGYMLMLPPENVDALRFIVDVELASRMKARDPEKAIVLLTDALGSWRGPALLDTGHGIICRTAAARLEETRLMARELLIEARLALGGHYEVVSELEQLLSRHPLRERLCEQLMVALYRCGRQAEAIGTFHRVRQRLSAELGLEPGPGLQKTMAEILRHGPSLLHQVG</sequence>
<evidence type="ECO:0000256" key="3">
    <source>
        <dbReference type="ARBA" id="ARBA00023015"/>
    </source>
</evidence>
<feature type="domain" description="OmpR/PhoB-type" evidence="7">
    <location>
        <begin position="13"/>
        <end position="117"/>
    </location>
</feature>
<dbReference type="InterPro" id="IPR036388">
    <property type="entry name" value="WH-like_DNA-bd_sf"/>
</dbReference>
<evidence type="ECO:0000259" key="7">
    <source>
        <dbReference type="PROSITE" id="PS51755"/>
    </source>
</evidence>
<evidence type="ECO:0000256" key="1">
    <source>
        <dbReference type="ARBA" id="ARBA00005820"/>
    </source>
</evidence>
<dbReference type="SUPFAM" id="SSF46894">
    <property type="entry name" value="C-terminal effector domain of the bipartite response regulators"/>
    <property type="match status" value="1"/>
</dbReference>
<dbReference type="CDD" id="cd15831">
    <property type="entry name" value="BTAD"/>
    <property type="match status" value="1"/>
</dbReference>
<evidence type="ECO:0000256" key="4">
    <source>
        <dbReference type="ARBA" id="ARBA00023125"/>
    </source>
</evidence>
<dbReference type="InterPro" id="IPR016032">
    <property type="entry name" value="Sig_transdc_resp-reg_C-effctor"/>
</dbReference>
<proteinExistence type="inferred from homology"/>
<keyword evidence="5" id="KW-0804">Transcription</keyword>
<evidence type="ECO:0000256" key="5">
    <source>
        <dbReference type="ARBA" id="ARBA00023163"/>
    </source>
</evidence>
<comment type="caution">
    <text evidence="8">The sequence shown here is derived from an EMBL/GenBank/DDBJ whole genome shotgun (WGS) entry which is preliminary data.</text>
</comment>
<dbReference type="InterPro" id="IPR005158">
    <property type="entry name" value="BTAD"/>
</dbReference>
<keyword evidence="2" id="KW-0902">Two-component regulatory system</keyword>
<dbReference type="EMBL" id="JAAWWP010000002">
    <property type="protein sequence ID" value="NKI40381.1"/>
    <property type="molecule type" value="Genomic_DNA"/>
</dbReference>
<evidence type="ECO:0000313" key="9">
    <source>
        <dbReference type="Proteomes" id="UP000772196"/>
    </source>
</evidence>
<dbReference type="Gene3D" id="1.25.40.10">
    <property type="entry name" value="Tetratricopeptide repeat domain"/>
    <property type="match status" value="1"/>
</dbReference>
<name>A0ABX1GZZ2_9ACTN</name>
<keyword evidence="9" id="KW-1185">Reference proteome</keyword>
<dbReference type="Pfam" id="PF03704">
    <property type="entry name" value="BTAD"/>
    <property type="match status" value="1"/>
</dbReference>
<dbReference type="PROSITE" id="PS51755">
    <property type="entry name" value="OMPR_PHOB"/>
    <property type="match status" value="1"/>
</dbReference>
<accession>A0ABX1GZZ2</accession>
<organism evidence="8 9">
    <name type="scientific">Streptomyces physcomitrii</name>
    <dbReference type="NCBI Taxonomy" id="2724184"/>
    <lineage>
        <taxon>Bacteria</taxon>
        <taxon>Bacillati</taxon>
        <taxon>Actinomycetota</taxon>
        <taxon>Actinomycetes</taxon>
        <taxon>Kitasatosporales</taxon>
        <taxon>Streptomycetaceae</taxon>
        <taxon>Streptomyces</taxon>
    </lineage>
</organism>
<evidence type="ECO:0000256" key="6">
    <source>
        <dbReference type="PROSITE-ProRule" id="PRU01091"/>
    </source>
</evidence>
<comment type="similarity">
    <text evidence="1">Belongs to the AfsR/DnrI/RedD regulatory family.</text>
</comment>
<dbReference type="InterPro" id="IPR011990">
    <property type="entry name" value="TPR-like_helical_dom_sf"/>
</dbReference>
<dbReference type="PANTHER" id="PTHR35807">
    <property type="entry name" value="TRANSCRIPTIONAL REGULATOR REDD-RELATED"/>
    <property type="match status" value="1"/>
</dbReference>
<feature type="DNA-binding region" description="OmpR/PhoB-type" evidence="6">
    <location>
        <begin position="13"/>
        <end position="117"/>
    </location>
</feature>
<dbReference type="InterPro" id="IPR051677">
    <property type="entry name" value="AfsR-DnrI-RedD_regulator"/>
</dbReference>
<keyword evidence="4 6" id="KW-0238">DNA-binding</keyword>